<evidence type="ECO:0000259" key="1">
    <source>
        <dbReference type="Pfam" id="PF12728"/>
    </source>
</evidence>
<sequence length="489" mass="58094">MEIQKTCKLCGKPFIAHKITSLYCSHSCINKAYKAKKRQEKIQLYLESEQPSPLPNTDLLRDKFYLSPNDVAKLLDVSLATVYRYMCTGIVKALKIRARTRIRRSDLESLFDNAPSYKKRSYGRKEKIEYYTINEILEKYKITKKALYRRCNLYGIEKIQENNRVYYNKASIEKNFAELIEDIDMEIYYTPEDIMEKYSMTRAAVATFALRYNVPRKNRHHEVYYLKSAIDGAKERGNKIDPNYYTYDDIKEKYGFTTINISYYVNKYDIKRYKDGVRTMVNKEDFDQIIRRQKDGIGKEEKAQIDNSKKEEKSEPFVVPEGYYTADMIAETYSMTRKNVWVVTRKQNIPRIVVKNNNCYEKEAVDTYFSKYQVSEEVSEWLTGKQVEKQYAMTKDGRASFIRRHNIPSKINNGIHYYSKDHIDKVKSQGFDNKDKYYSVVEAMEKYNLRRDEVYSYIRYNTIQKMKIGNSIYILMDDFDKIIQKKLGE</sequence>
<evidence type="ECO:0000313" key="2">
    <source>
        <dbReference type="EMBL" id="SDB76219.1"/>
    </source>
</evidence>
<gene>
    <name evidence="2" type="ORF">SAMN05192581_100741</name>
</gene>
<dbReference type="InterPro" id="IPR041657">
    <property type="entry name" value="HTH_17"/>
</dbReference>
<dbReference type="Pfam" id="PF12728">
    <property type="entry name" value="HTH_17"/>
    <property type="match status" value="1"/>
</dbReference>
<name>A0A1G6G2X7_BACOV</name>
<protein>
    <submittedName>
        <fullName evidence="2">Helix-turn-helix domain-containing protein</fullName>
    </submittedName>
</protein>
<dbReference type="RefSeq" id="WP_074557081.1">
    <property type="nucleotide sequence ID" value="NZ_FMYE01000007.1"/>
</dbReference>
<organism evidence="2 3">
    <name type="scientific">Bacteroides ovatus</name>
    <dbReference type="NCBI Taxonomy" id="28116"/>
    <lineage>
        <taxon>Bacteria</taxon>
        <taxon>Pseudomonadati</taxon>
        <taxon>Bacteroidota</taxon>
        <taxon>Bacteroidia</taxon>
        <taxon>Bacteroidales</taxon>
        <taxon>Bacteroidaceae</taxon>
        <taxon>Bacteroides</taxon>
    </lineage>
</organism>
<dbReference type="AlphaFoldDB" id="A0A1G6G2X7"/>
<proteinExistence type="predicted"/>
<dbReference type="EMBL" id="FMYE01000007">
    <property type="protein sequence ID" value="SDB76219.1"/>
    <property type="molecule type" value="Genomic_DNA"/>
</dbReference>
<feature type="domain" description="Helix-turn-helix" evidence="1">
    <location>
        <begin position="65"/>
        <end position="111"/>
    </location>
</feature>
<reference evidence="2 3" key="1">
    <citation type="submission" date="2016-10" db="EMBL/GenBank/DDBJ databases">
        <authorList>
            <person name="de Groot N.N."/>
        </authorList>
    </citation>
    <scope>NUCLEOTIDE SEQUENCE [LARGE SCALE GENOMIC DNA]</scope>
    <source>
        <strain evidence="2 3">NLAE-zl-C500</strain>
    </source>
</reference>
<dbReference type="Proteomes" id="UP000183670">
    <property type="component" value="Unassembled WGS sequence"/>
</dbReference>
<evidence type="ECO:0000313" key="3">
    <source>
        <dbReference type="Proteomes" id="UP000183670"/>
    </source>
</evidence>
<accession>A0A1G6G2X7</accession>